<dbReference type="KEGG" id="sdf:ACG33_04155"/>
<feature type="transmembrane region" description="Helical" evidence="1">
    <location>
        <begin position="99"/>
        <end position="117"/>
    </location>
</feature>
<evidence type="ECO:0000313" key="3">
    <source>
        <dbReference type="Proteomes" id="UP000070250"/>
    </source>
</evidence>
<reference evidence="2 3" key="1">
    <citation type="submission" date="2015-06" db="EMBL/GenBank/DDBJ databases">
        <title>A Comprehensive Approach to Explore the Metabolic and Phylogenetic Diversity of Bacterial Steroid Degradation in the Environment: Testosterone as an Example.</title>
        <authorList>
            <person name="Yang F.-C."/>
            <person name="Chen Y.-L."/>
            <person name="Yu C.-P."/>
            <person name="Tang S.-L."/>
            <person name="Wang P.-H."/>
            <person name="Ismail W."/>
            <person name="Wang C.-H."/>
            <person name="Yang C.-Y."/>
            <person name="Chiang Y.-R."/>
        </authorList>
    </citation>
    <scope>NUCLEOTIDE SEQUENCE [LARGE SCALE GENOMIC DNA]</scope>
    <source>
        <strain evidence="2 3">DSM 18526</strain>
    </source>
</reference>
<feature type="transmembrane region" description="Helical" evidence="1">
    <location>
        <begin position="43"/>
        <end position="63"/>
    </location>
</feature>
<sequence>MNRPATPPAAARHTSRIRRSVLAGVVLLIAEVAMGCLEDGFSVAAVTLAALLSAPLWLALPGLQRGTRRTYAWTSLALAFYLVLALMETVANPSTRRWAALGLFVTLTVFVLVIAYLRLSRPRLQEAPTK</sequence>
<keyword evidence="1" id="KW-0472">Membrane</keyword>
<dbReference type="STRING" id="465721.ACG33_04155"/>
<organism evidence="2 3">
    <name type="scientific">Steroidobacter denitrificans</name>
    <dbReference type="NCBI Taxonomy" id="465721"/>
    <lineage>
        <taxon>Bacteria</taxon>
        <taxon>Pseudomonadati</taxon>
        <taxon>Pseudomonadota</taxon>
        <taxon>Gammaproteobacteria</taxon>
        <taxon>Steroidobacterales</taxon>
        <taxon>Steroidobacteraceae</taxon>
        <taxon>Steroidobacter</taxon>
    </lineage>
</organism>
<keyword evidence="1" id="KW-0812">Transmembrane</keyword>
<evidence type="ECO:0008006" key="4">
    <source>
        <dbReference type="Google" id="ProtNLM"/>
    </source>
</evidence>
<dbReference type="AlphaFoldDB" id="A0A127F784"/>
<keyword evidence="3" id="KW-1185">Reference proteome</keyword>
<proteinExistence type="predicted"/>
<keyword evidence="1" id="KW-1133">Transmembrane helix</keyword>
<evidence type="ECO:0000313" key="2">
    <source>
        <dbReference type="EMBL" id="AMN46312.1"/>
    </source>
</evidence>
<evidence type="ECO:0000256" key="1">
    <source>
        <dbReference type="SAM" id="Phobius"/>
    </source>
</evidence>
<feature type="transmembrane region" description="Helical" evidence="1">
    <location>
        <begin position="21"/>
        <end position="37"/>
    </location>
</feature>
<feature type="transmembrane region" description="Helical" evidence="1">
    <location>
        <begin position="70"/>
        <end position="87"/>
    </location>
</feature>
<accession>A0A127F784</accession>
<dbReference type="Proteomes" id="UP000070250">
    <property type="component" value="Chromosome"/>
</dbReference>
<dbReference type="RefSeq" id="WP_066918963.1">
    <property type="nucleotide sequence ID" value="NZ_CP011971.1"/>
</dbReference>
<protein>
    <recommendedName>
        <fullName evidence="4">DUF2069 domain-containing protein</fullName>
    </recommendedName>
</protein>
<gene>
    <name evidence="2" type="ORF">ACG33_04155</name>
</gene>
<dbReference type="EMBL" id="CP011971">
    <property type="protein sequence ID" value="AMN46312.1"/>
    <property type="molecule type" value="Genomic_DNA"/>
</dbReference>
<dbReference type="InterPro" id="IPR018643">
    <property type="entry name" value="DUF2069_membrane"/>
</dbReference>
<name>A0A127F784_STEDE</name>
<dbReference type="Pfam" id="PF09842">
    <property type="entry name" value="DUF2069"/>
    <property type="match status" value="1"/>
</dbReference>